<dbReference type="PANTHER" id="PTHR31005:SF8">
    <property type="entry name" value="DUF4139 DOMAIN-CONTAINING PROTEIN"/>
    <property type="match status" value="1"/>
</dbReference>
<evidence type="ECO:0000313" key="7">
    <source>
        <dbReference type="Proteomes" id="UP000623509"/>
    </source>
</evidence>
<evidence type="ECO:0000313" key="6">
    <source>
        <dbReference type="Proteomes" id="UP000216107"/>
    </source>
</evidence>
<feature type="domain" description="DUF4140" evidence="3">
    <location>
        <begin position="34"/>
        <end position="125"/>
    </location>
</feature>
<dbReference type="InterPro" id="IPR025554">
    <property type="entry name" value="DUF4140"/>
</dbReference>
<reference evidence="5 6" key="2">
    <citation type="submission" date="2017-07" db="EMBL/GenBank/DDBJ databases">
        <title>Candidatus Dactylopiibacterium carminicum, a nitrogen-fixing symbiont of the cochineal insect Dactylopius coccus and Dactylopius opuntiae (Hemiptera: Coccoidea: Dactylopiidae).</title>
        <authorList>
            <person name="Vera A."/>
        </authorList>
    </citation>
    <scope>NUCLEOTIDE SEQUENCE [LARGE SCALE GENOMIC DNA]</scope>
    <source>
        <strain evidence="5 6">NFDCM</strain>
    </source>
</reference>
<evidence type="ECO:0000313" key="5">
    <source>
        <dbReference type="EMBL" id="PAS94189.1"/>
    </source>
</evidence>
<dbReference type="Proteomes" id="UP000216107">
    <property type="component" value="Unassembled WGS sequence"/>
</dbReference>
<dbReference type="Proteomes" id="UP000623509">
    <property type="component" value="Unassembled WGS sequence"/>
</dbReference>
<name>A0A272EVQ0_9RHOO</name>
<feature type="domain" description="DUF4139" evidence="2">
    <location>
        <begin position="210"/>
        <end position="520"/>
    </location>
</feature>
<reference evidence="4 7" key="1">
    <citation type="submission" date="2016-08" db="EMBL/GenBank/DDBJ databases">
        <title>Candidatus Dactylopiibacterium carminicum genome sequence.</title>
        <authorList>
            <person name="Ramirez-Puebla S.T."/>
            <person name="Ormeno-Orrillo E."/>
            <person name="Vera-Ponce De Leon A."/>
            <person name="Luis L."/>
            <person name="Sanchez-Flores A."/>
            <person name="Monica R."/>
            <person name="Martinez-Romero E."/>
        </authorList>
    </citation>
    <scope>NUCLEOTIDE SEQUENCE [LARGE SCALE GENOMIC DNA]</scope>
    <source>
        <strain evidence="4">END1</strain>
    </source>
</reference>
<dbReference type="EMBL" id="MDUX01000012">
    <property type="protein sequence ID" value="KAF7599872.1"/>
    <property type="molecule type" value="Genomic_DNA"/>
</dbReference>
<proteinExistence type="predicted"/>
<comment type="caution">
    <text evidence="5">The sequence shown here is derived from an EMBL/GenBank/DDBJ whole genome shotgun (WGS) entry which is preliminary data.</text>
</comment>
<dbReference type="NCBIfam" id="TIGR02231">
    <property type="entry name" value="mucoidy inhibitor MuiA family protein"/>
    <property type="match status" value="1"/>
</dbReference>
<dbReference type="OrthoDB" id="9777444at2"/>
<gene>
    <name evidence="4" type="ORF">BGI27_05305</name>
    <name evidence="5" type="ORF">CGU29_05035</name>
</gene>
<sequence length="527" mass="57404">MENEMPPSLRVIALSLFCVTAPVLAQQTARVSAVTLYPGLATVERSVRVAAGARTLEIGGLPAGFDVRTLNIQADDGVRLGEFSVRDVPSAEAASPRQAELETRREALSDRIAVLDVERQSAELVTNYLQGLGQANDTPRPDAKTLGSTLDAIRQGGGDAYTRIQKVAVQKRELERQLAAVQRELDQIAGKSRDTRSLRLSLAAERAGEIRVSYQLPGPGWQPVYRASLDSASGQLLIERQALIAQASGEDWSDVDLRLSTGQPRTAPQGPQPWPWQLSLREPRPQARAATMALPAAPLMAKSAEADSAMPEAPLFEIGELQGMFATEFVVPVKVSLPGDGRKLTVALGNQRLPADLRVQVTPRSDATAYLVASAARPQGVWLPGQVQLYCDGAYVGATQWQADEGERLELPFGRDDLVRVEVIARKDQAGEGGFIEARRERQLGNDYVISNRHGQPVTLLLLEATPLAGDNRIRVESRFTPQPTQQDWQSRRGVQAWELPLAAGASTRISTEYRISWPREAIIDGL</sequence>
<protein>
    <recommendedName>
        <fullName evidence="8">Mucoidy inhibitor MuiA family protein</fullName>
    </recommendedName>
</protein>
<dbReference type="PANTHER" id="PTHR31005">
    <property type="entry name" value="DUF4139 DOMAIN-CONTAINING PROTEIN"/>
    <property type="match status" value="1"/>
</dbReference>
<evidence type="ECO:0000313" key="4">
    <source>
        <dbReference type="EMBL" id="KAF7599872.1"/>
    </source>
</evidence>
<keyword evidence="1" id="KW-0175">Coiled coil</keyword>
<dbReference type="EMBL" id="NMRN01000009">
    <property type="protein sequence ID" value="PAS94189.1"/>
    <property type="molecule type" value="Genomic_DNA"/>
</dbReference>
<keyword evidence="7" id="KW-1185">Reference proteome</keyword>
<organism evidence="5 6">
    <name type="scientific">Candidatus Dactylopiibacterium carminicum</name>
    <dbReference type="NCBI Taxonomy" id="857335"/>
    <lineage>
        <taxon>Bacteria</taxon>
        <taxon>Pseudomonadati</taxon>
        <taxon>Pseudomonadota</taxon>
        <taxon>Betaproteobacteria</taxon>
        <taxon>Rhodocyclales</taxon>
        <taxon>Rhodocyclaceae</taxon>
        <taxon>Candidatus Dactylopiibacterium</taxon>
    </lineage>
</organism>
<evidence type="ECO:0000259" key="3">
    <source>
        <dbReference type="Pfam" id="PF13600"/>
    </source>
</evidence>
<accession>A0A272EVQ0</accession>
<evidence type="ECO:0000256" key="1">
    <source>
        <dbReference type="SAM" id="Coils"/>
    </source>
</evidence>
<evidence type="ECO:0000259" key="2">
    <source>
        <dbReference type="Pfam" id="PF13598"/>
    </source>
</evidence>
<dbReference type="Pfam" id="PF13600">
    <property type="entry name" value="DUF4140"/>
    <property type="match status" value="1"/>
</dbReference>
<dbReference type="Pfam" id="PF13598">
    <property type="entry name" value="DUF4139"/>
    <property type="match status" value="1"/>
</dbReference>
<evidence type="ECO:0008006" key="8">
    <source>
        <dbReference type="Google" id="ProtNLM"/>
    </source>
</evidence>
<dbReference type="InterPro" id="IPR011935">
    <property type="entry name" value="CHP02231"/>
</dbReference>
<dbReference type="InterPro" id="IPR037291">
    <property type="entry name" value="DUF4139"/>
</dbReference>
<dbReference type="AlphaFoldDB" id="A0A272EVQ0"/>
<feature type="coiled-coil region" evidence="1">
    <location>
        <begin position="164"/>
        <end position="191"/>
    </location>
</feature>